<sequence>MELNKILSTIIADNELHAKWLNTLSLMENTGARKISASEDPLTVTYIILKHAAEEHRHAFYLKKQLEKTGVGLCPTYAAEYLMAPGYSKYYLNQLDIDICRYLKTELGLTGKELRFAAYLLVTYAIEVRADELYPVYQDALDNAGSKVNVKSIILEEEGHLEEMINQLKQFSPDWELHAEKAVRFESTLFNKWVQALSTEVNTYA</sequence>
<evidence type="ECO:0008006" key="3">
    <source>
        <dbReference type="Google" id="ProtNLM"/>
    </source>
</evidence>
<evidence type="ECO:0000313" key="2">
    <source>
        <dbReference type="Proteomes" id="UP000317010"/>
    </source>
</evidence>
<dbReference type="Proteomes" id="UP000317010">
    <property type="component" value="Unassembled WGS sequence"/>
</dbReference>
<dbReference type="InterPro" id="IPR009078">
    <property type="entry name" value="Ferritin-like_SF"/>
</dbReference>
<dbReference type="AlphaFoldDB" id="A0A562TX17"/>
<proteinExistence type="predicted"/>
<dbReference type="EMBL" id="VLLI01000009">
    <property type="protein sequence ID" value="TWI98122.1"/>
    <property type="molecule type" value="Genomic_DNA"/>
</dbReference>
<dbReference type="SUPFAM" id="SSF47240">
    <property type="entry name" value="Ferritin-like"/>
    <property type="match status" value="1"/>
</dbReference>
<gene>
    <name evidence="1" type="ORF">JN11_03201</name>
</gene>
<reference evidence="1 2" key="1">
    <citation type="submission" date="2019-07" db="EMBL/GenBank/DDBJ databases">
        <title>Genomic Encyclopedia of Archaeal and Bacterial Type Strains, Phase II (KMG-II): from individual species to whole genera.</title>
        <authorList>
            <person name="Goeker M."/>
        </authorList>
    </citation>
    <scope>NUCLEOTIDE SEQUENCE [LARGE SCALE GENOMIC DNA]</scope>
    <source>
        <strain evidence="1 2">ATCC BAA-1854</strain>
    </source>
</reference>
<evidence type="ECO:0000313" key="1">
    <source>
        <dbReference type="EMBL" id="TWI98122.1"/>
    </source>
</evidence>
<keyword evidence="2" id="KW-1185">Reference proteome</keyword>
<protein>
    <recommendedName>
        <fullName evidence="3">Rubrerythrin</fullName>
    </recommendedName>
</protein>
<dbReference type="RefSeq" id="WP_211360791.1">
    <property type="nucleotide sequence ID" value="NZ_VLLI01000009.1"/>
</dbReference>
<name>A0A562TX17_9SPHI</name>
<organism evidence="1 2">
    <name type="scientific">Mucilaginibacter frigoritolerans</name>
    <dbReference type="NCBI Taxonomy" id="652788"/>
    <lineage>
        <taxon>Bacteria</taxon>
        <taxon>Pseudomonadati</taxon>
        <taxon>Bacteroidota</taxon>
        <taxon>Sphingobacteriia</taxon>
        <taxon>Sphingobacteriales</taxon>
        <taxon>Sphingobacteriaceae</taxon>
        <taxon>Mucilaginibacter</taxon>
    </lineage>
</organism>
<comment type="caution">
    <text evidence="1">The sequence shown here is derived from an EMBL/GenBank/DDBJ whole genome shotgun (WGS) entry which is preliminary data.</text>
</comment>
<accession>A0A562TX17</accession>